<dbReference type="GO" id="GO:0044550">
    <property type="term" value="P:secondary metabolite biosynthetic process"/>
    <property type="evidence" value="ECO:0007669"/>
    <property type="project" value="TreeGrafter"/>
</dbReference>
<dbReference type="Proteomes" id="UP000004259">
    <property type="component" value="Unassembled WGS sequence"/>
</dbReference>
<organism evidence="2 3">
    <name type="scientific">Ruminococcus albus 8</name>
    <dbReference type="NCBI Taxonomy" id="246199"/>
    <lineage>
        <taxon>Bacteria</taxon>
        <taxon>Bacillati</taxon>
        <taxon>Bacillota</taxon>
        <taxon>Clostridia</taxon>
        <taxon>Eubacteriales</taxon>
        <taxon>Oscillospiraceae</taxon>
        <taxon>Ruminococcus</taxon>
    </lineage>
</organism>
<dbReference type="Gene3D" id="3.40.50.12780">
    <property type="entry name" value="N-terminal domain of ligase-like"/>
    <property type="match status" value="1"/>
</dbReference>
<evidence type="ECO:0000259" key="1">
    <source>
        <dbReference type="Pfam" id="PF00501"/>
    </source>
</evidence>
<dbReference type="EMBL" id="ADKM02000089">
    <property type="protein sequence ID" value="EGC02745.1"/>
    <property type="molecule type" value="Genomic_DNA"/>
</dbReference>
<gene>
    <name evidence="2" type="ORF">CUS_5073</name>
</gene>
<feature type="domain" description="AMP-dependent synthetase/ligase" evidence="1">
    <location>
        <begin position="9"/>
        <end position="363"/>
    </location>
</feature>
<evidence type="ECO:0000313" key="2">
    <source>
        <dbReference type="EMBL" id="EGC02745.1"/>
    </source>
</evidence>
<dbReference type="Pfam" id="PF00501">
    <property type="entry name" value="AMP-binding"/>
    <property type="match status" value="1"/>
</dbReference>
<accession>E9SDC0</accession>
<proteinExistence type="predicted"/>
<reference evidence="2 3" key="1">
    <citation type="submission" date="2011-02" db="EMBL/GenBank/DDBJ databases">
        <authorList>
            <person name="Nelson K.E."/>
            <person name="Sutton G."/>
            <person name="Torralba M."/>
            <person name="Durkin S."/>
            <person name="Harkins D."/>
            <person name="Montgomery R."/>
            <person name="Ziemer C."/>
            <person name="Klaassens E."/>
            <person name="Ocuiv P."/>
            <person name="Morrison M."/>
        </authorList>
    </citation>
    <scope>NUCLEOTIDE SEQUENCE [LARGE SCALE GENOMIC DNA]</scope>
    <source>
        <strain evidence="2 3">8</strain>
    </source>
</reference>
<comment type="caution">
    <text evidence="2">The sequence shown here is derived from an EMBL/GenBank/DDBJ whole genome shotgun (WGS) entry which is preliminary data.</text>
</comment>
<dbReference type="InterPro" id="IPR010071">
    <property type="entry name" value="AA_adenyl_dom"/>
</dbReference>
<dbReference type="GO" id="GO:0005737">
    <property type="term" value="C:cytoplasm"/>
    <property type="evidence" value="ECO:0007669"/>
    <property type="project" value="TreeGrafter"/>
</dbReference>
<keyword evidence="3" id="KW-1185">Reference proteome</keyword>
<protein>
    <submittedName>
        <fullName evidence="2">AMP-binding enzyme</fullName>
    </submittedName>
</protein>
<sequence>MEISVLRLLEKTADKFGGKTAYADSENSLTFAEVEEKAKRLGSALSEMIPPRSPVAIMTGRNVLTPVVFLGVVYAGCFYAPMDCTQPTARLKDILSVLQPKILLADSEGMKTAKELGFEGEILLTDDLFAHDIDRCALDARARSACADDPLYTIFTSGSTGKPKGVITSMMSLMCYISAYIEVMGIDENDRLGNQSPLDYIAAVRDIYIPIFTGASMFIIPKQCFMMPAELFRVMNEQKITAVGWSVSVFTIAVKLKAFAESKPEYLKKVCFSGSVMPCSALKAWQEALPDTKFVNQYGPTECTASCTYHEVEGIVDEGDTLPIGKPYRNYRVFLLDDNDKEVPVGEQGEICVAGPILALGYYNNKELTDKSFIQNPLNKAFGELIYKTGDYGVLREDGVMLFKGRKDRQIKHLGHRVELSEIESAAMRLDSIKDSCAMYQKEKELIWLFYTGTASVKEAAVHFRGILPGFMVPRKLIQLEELPHLPNGKVNMQALKDMMK</sequence>
<name>E9SDC0_RUMAL</name>
<dbReference type="eggNOG" id="COG1020">
    <property type="taxonomic scope" value="Bacteria"/>
</dbReference>
<dbReference type="InterPro" id="IPR045851">
    <property type="entry name" value="AMP-bd_C_sf"/>
</dbReference>
<dbReference type="OrthoDB" id="9778383at2"/>
<dbReference type="PANTHER" id="PTHR45527">
    <property type="entry name" value="NONRIBOSOMAL PEPTIDE SYNTHETASE"/>
    <property type="match status" value="1"/>
</dbReference>
<dbReference type="SUPFAM" id="SSF56801">
    <property type="entry name" value="Acetyl-CoA synthetase-like"/>
    <property type="match status" value="1"/>
</dbReference>
<evidence type="ECO:0000313" key="3">
    <source>
        <dbReference type="Proteomes" id="UP000004259"/>
    </source>
</evidence>
<dbReference type="InterPro" id="IPR000873">
    <property type="entry name" value="AMP-dep_synth/lig_dom"/>
</dbReference>
<dbReference type="AlphaFoldDB" id="E9SDC0"/>
<dbReference type="GO" id="GO:0043041">
    <property type="term" value="P:amino acid activation for nonribosomal peptide biosynthetic process"/>
    <property type="evidence" value="ECO:0007669"/>
    <property type="project" value="TreeGrafter"/>
</dbReference>
<dbReference type="GO" id="GO:0031177">
    <property type="term" value="F:phosphopantetheine binding"/>
    <property type="evidence" value="ECO:0007669"/>
    <property type="project" value="TreeGrafter"/>
</dbReference>
<dbReference type="Gene3D" id="3.30.300.30">
    <property type="match status" value="1"/>
</dbReference>
<dbReference type="PANTHER" id="PTHR45527:SF1">
    <property type="entry name" value="FATTY ACID SYNTHASE"/>
    <property type="match status" value="1"/>
</dbReference>
<dbReference type="RefSeq" id="WP_002850349.1">
    <property type="nucleotide sequence ID" value="NZ_ADKM02000089.1"/>
</dbReference>
<dbReference type="NCBIfam" id="TIGR01733">
    <property type="entry name" value="AA-adenyl-dom"/>
    <property type="match status" value="1"/>
</dbReference>
<dbReference type="STRING" id="246199.CUS_5073"/>
<dbReference type="CDD" id="cd05930">
    <property type="entry name" value="A_NRPS"/>
    <property type="match status" value="1"/>
</dbReference>
<dbReference type="InterPro" id="IPR042099">
    <property type="entry name" value="ANL_N_sf"/>
</dbReference>